<dbReference type="Pfam" id="PF03610">
    <property type="entry name" value="EIIA-man"/>
    <property type="match status" value="1"/>
</dbReference>
<dbReference type="Proteomes" id="UP001482154">
    <property type="component" value="Unassembled WGS sequence"/>
</dbReference>
<evidence type="ECO:0000256" key="16">
    <source>
        <dbReference type="ARBA" id="ARBA00023757"/>
    </source>
</evidence>
<sequence length="327" mass="35191">MVGIILATHGDFAKGILQSGSMIFGDQPNVAACTLQPSMGPEDIKKQMEDAIAGFENQDEVLIMVDLWGGTPFNQANGLIAGHEDRWAIVAGLNLPMLIDAYASRMTMDTAHEVAAQISGSGKEGVRIYPESLEPKKEEAVPAAAAAPQGAIPEGTVLGDGHIKIGLTRIDTRLLHGQVATTWTKMVNPDRIIVVSDAVAKDDLRKRMIIEAAPPGVKAHVIPIWKMIEVAKDPRFGETKAMLLFETPQDVLKAIEGGVDIKEINLGSLAHSTGKVVVTKAVAMGKEDVETFEKLIDKGVTFNVRKVPSDSPENMDEMLKKAKAELK</sequence>
<evidence type="ECO:0000256" key="11">
    <source>
        <dbReference type="ARBA" id="ARBA00022597"/>
    </source>
</evidence>
<evidence type="ECO:0000256" key="3">
    <source>
        <dbReference type="ARBA" id="ARBA00004496"/>
    </source>
</evidence>
<dbReference type="Gene3D" id="3.40.35.10">
    <property type="entry name" value="Phosphotransferase system, sorbose subfamily IIB component"/>
    <property type="match status" value="1"/>
</dbReference>
<comment type="subcellular location">
    <subcellularLocation>
        <location evidence="2">Cell membrane</location>
    </subcellularLocation>
    <subcellularLocation>
        <location evidence="3">Cytoplasm</location>
    </subcellularLocation>
</comment>
<dbReference type="CDD" id="cd00001">
    <property type="entry name" value="PTS_IIB_man"/>
    <property type="match status" value="1"/>
</dbReference>
<dbReference type="Pfam" id="PF03830">
    <property type="entry name" value="PTSIIB_sorb"/>
    <property type="match status" value="1"/>
</dbReference>
<keyword evidence="22" id="KW-1185">Reference proteome</keyword>
<dbReference type="PROSITE" id="PS51096">
    <property type="entry name" value="PTS_EIIA_TYPE_4"/>
    <property type="match status" value="1"/>
</dbReference>
<evidence type="ECO:0000256" key="12">
    <source>
        <dbReference type="ARBA" id="ARBA00022679"/>
    </source>
</evidence>
<evidence type="ECO:0000256" key="10">
    <source>
        <dbReference type="ARBA" id="ARBA00022553"/>
    </source>
</evidence>
<dbReference type="InterPro" id="IPR051471">
    <property type="entry name" value="Bacterial_PTS_sugar_comp"/>
</dbReference>
<dbReference type="PANTHER" id="PTHR33799">
    <property type="entry name" value="PTS PERMEASE-RELATED-RELATED"/>
    <property type="match status" value="1"/>
</dbReference>
<keyword evidence="11 21" id="KW-0762">Sugar transport</keyword>
<dbReference type="SUPFAM" id="SSF52728">
    <property type="entry name" value="PTS IIb component"/>
    <property type="match status" value="1"/>
</dbReference>
<evidence type="ECO:0000256" key="14">
    <source>
        <dbReference type="ARBA" id="ARBA00022777"/>
    </source>
</evidence>
<evidence type="ECO:0000313" key="22">
    <source>
        <dbReference type="Proteomes" id="UP001482154"/>
    </source>
</evidence>
<dbReference type="InterPro" id="IPR033887">
    <property type="entry name" value="PTS_IIA_man"/>
</dbReference>
<keyword evidence="15" id="KW-0472">Membrane</keyword>
<comment type="subunit">
    <text evidence="4">Homodimer.</text>
</comment>
<reference evidence="21 22" key="1">
    <citation type="submission" date="2024-04" db="EMBL/GenBank/DDBJ databases">
        <title>Human intestinal bacterial collection.</title>
        <authorList>
            <person name="Pauvert C."/>
            <person name="Hitch T.C.A."/>
            <person name="Clavel T."/>
        </authorList>
    </citation>
    <scope>NUCLEOTIDE SEQUENCE [LARGE SCALE GENOMIC DNA]</scope>
    <source>
        <strain evidence="21 22">CLA-AA-H249</strain>
    </source>
</reference>
<dbReference type="PANTHER" id="PTHR33799:SF1">
    <property type="entry name" value="PTS SYSTEM MANNOSE-SPECIFIC EIIAB COMPONENT-RELATED"/>
    <property type="match status" value="1"/>
</dbReference>
<dbReference type="RefSeq" id="WP_117945199.1">
    <property type="nucleotide sequence ID" value="NZ_JBBNIN010000014.1"/>
</dbReference>
<accession>A0ABV1IY84</accession>
<evidence type="ECO:0000256" key="4">
    <source>
        <dbReference type="ARBA" id="ARBA00011738"/>
    </source>
</evidence>
<comment type="caution">
    <text evidence="21">The sequence shown here is derived from an EMBL/GenBank/DDBJ whole genome shotgun (WGS) entry which is preliminary data.</text>
</comment>
<evidence type="ECO:0000259" key="20">
    <source>
        <dbReference type="PROSITE" id="PS51101"/>
    </source>
</evidence>
<dbReference type="PROSITE" id="PS51101">
    <property type="entry name" value="PTS_EIIB_TYPE_4"/>
    <property type="match status" value="1"/>
</dbReference>
<dbReference type="InterPro" id="IPR004720">
    <property type="entry name" value="PTS_IIB_sorbose-sp"/>
</dbReference>
<keyword evidence="7" id="KW-0813">Transport</keyword>
<dbReference type="SUPFAM" id="SSF53062">
    <property type="entry name" value="PTS system fructose IIA component-like"/>
    <property type="match status" value="1"/>
</dbReference>
<dbReference type="InterPro" id="IPR036662">
    <property type="entry name" value="PTS_EIIA_man-typ_sf"/>
</dbReference>
<proteinExistence type="predicted"/>
<keyword evidence="12" id="KW-0808">Transferase</keyword>
<comment type="function">
    <text evidence="16">The phosphoenolpyruvate-dependent sugar phosphotransferase system (sugar PTS), a major carbohydrate active transport system, catalyzes the phosphorylation of incoming sugar substrates concomitantly with their translocation across the cell membrane. The enzyme II ManXYZ PTS system is involved in mannose transport.</text>
</comment>
<evidence type="ECO:0000256" key="15">
    <source>
        <dbReference type="ARBA" id="ARBA00023136"/>
    </source>
</evidence>
<keyword evidence="14" id="KW-0418">Kinase</keyword>
<evidence type="ECO:0000256" key="7">
    <source>
        <dbReference type="ARBA" id="ARBA00022448"/>
    </source>
</evidence>
<dbReference type="Gene3D" id="3.40.50.510">
    <property type="entry name" value="Phosphotransferase system, mannose-type IIA component"/>
    <property type="match status" value="1"/>
</dbReference>
<evidence type="ECO:0000256" key="8">
    <source>
        <dbReference type="ARBA" id="ARBA00022475"/>
    </source>
</evidence>
<keyword evidence="8" id="KW-1003">Cell membrane</keyword>
<keyword evidence="9" id="KW-0963">Cytoplasm</keyword>
<comment type="catalytic activity">
    <reaction evidence="1">
        <text>D-mannose(out) + N(pros)-phospho-L-histidyl-[protein] = D-mannose 6-phosphate(in) + L-histidyl-[protein]</text>
        <dbReference type="Rhea" id="RHEA:49232"/>
        <dbReference type="Rhea" id="RHEA-COMP:9745"/>
        <dbReference type="Rhea" id="RHEA-COMP:9746"/>
        <dbReference type="ChEBI" id="CHEBI:4208"/>
        <dbReference type="ChEBI" id="CHEBI:29979"/>
        <dbReference type="ChEBI" id="CHEBI:58735"/>
        <dbReference type="ChEBI" id="CHEBI:64837"/>
        <dbReference type="EC" id="2.7.1.191"/>
    </reaction>
</comment>
<name>A0ABV1IY84_9FIRM</name>
<dbReference type="EC" id="2.7.1.191" evidence="5"/>
<dbReference type="InterPro" id="IPR004701">
    <property type="entry name" value="PTS_EIIA_man-typ"/>
</dbReference>
<evidence type="ECO:0000256" key="2">
    <source>
        <dbReference type="ARBA" id="ARBA00004236"/>
    </source>
</evidence>
<evidence type="ECO:0000256" key="17">
    <source>
        <dbReference type="ARBA" id="ARBA00030229"/>
    </source>
</evidence>
<keyword evidence="10" id="KW-0597">Phosphoprotein</keyword>
<evidence type="ECO:0000256" key="6">
    <source>
        <dbReference type="ARBA" id="ARBA00021685"/>
    </source>
</evidence>
<evidence type="ECO:0000259" key="19">
    <source>
        <dbReference type="PROSITE" id="PS51096"/>
    </source>
</evidence>
<feature type="domain" description="PTS EIIB type-4" evidence="20">
    <location>
        <begin position="161"/>
        <end position="326"/>
    </location>
</feature>
<dbReference type="InterPro" id="IPR036667">
    <property type="entry name" value="PTS_IIB_sorbose-sp_sf"/>
</dbReference>
<organism evidence="21 22">
    <name type="scientific">Anaerostipes amylophilus</name>
    <dbReference type="NCBI Taxonomy" id="2981779"/>
    <lineage>
        <taxon>Bacteria</taxon>
        <taxon>Bacillati</taxon>
        <taxon>Bacillota</taxon>
        <taxon>Clostridia</taxon>
        <taxon>Lachnospirales</taxon>
        <taxon>Lachnospiraceae</taxon>
        <taxon>Anaerostipes</taxon>
    </lineage>
</organism>
<evidence type="ECO:0000313" key="21">
    <source>
        <dbReference type="EMBL" id="MEQ2711486.1"/>
    </source>
</evidence>
<protein>
    <recommendedName>
        <fullName evidence="6">PTS system mannose-specific EIIAB component</fullName>
        <ecNumber evidence="5">2.7.1.191</ecNumber>
    </recommendedName>
    <alternativeName>
        <fullName evidence="18">EIIAB-Man</fullName>
    </alternativeName>
    <alternativeName>
        <fullName evidence="17">EIII-Man</fullName>
    </alternativeName>
</protein>
<dbReference type="CDD" id="cd00006">
    <property type="entry name" value="PTS_IIA_man"/>
    <property type="match status" value="1"/>
</dbReference>
<keyword evidence="13" id="KW-0598">Phosphotransferase system</keyword>
<evidence type="ECO:0000256" key="18">
    <source>
        <dbReference type="ARBA" id="ARBA00032197"/>
    </source>
</evidence>
<evidence type="ECO:0000256" key="1">
    <source>
        <dbReference type="ARBA" id="ARBA00000514"/>
    </source>
</evidence>
<gene>
    <name evidence="21" type="ORF">AAAU51_09895</name>
</gene>
<feature type="domain" description="PTS EIIA type-4" evidence="19">
    <location>
        <begin position="1"/>
        <end position="126"/>
    </location>
</feature>
<evidence type="ECO:0000256" key="9">
    <source>
        <dbReference type="ARBA" id="ARBA00022490"/>
    </source>
</evidence>
<dbReference type="EMBL" id="JBBNIN010000014">
    <property type="protein sequence ID" value="MEQ2711486.1"/>
    <property type="molecule type" value="Genomic_DNA"/>
</dbReference>
<evidence type="ECO:0000256" key="5">
    <source>
        <dbReference type="ARBA" id="ARBA00011929"/>
    </source>
</evidence>
<evidence type="ECO:0000256" key="13">
    <source>
        <dbReference type="ARBA" id="ARBA00022683"/>
    </source>
</evidence>